<protein>
    <submittedName>
        <fullName evidence="4">3-oxoacyl-ACP reductase family protein</fullName>
        <ecNumber evidence="4">1.1.1.-</ecNumber>
    </submittedName>
</protein>
<keyword evidence="2 4" id="KW-0560">Oxidoreductase</keyword>
<dbReference type="PANTHER" id="PTHR42760">
    <property type="entry name" value="SHORT-CHAIN DEHYDROGENASES/REDUCTASES FAMILY MEMBER"/>
    <property type="match status" value="1"/>
</dbReference>
<dbReference type="InterPro" id="IPR020904">
    <property type="entry name" value="Sc_DH/Rdtase_CS"/>
</dbReference>
<dbReference type="Pfam" id="PF13561">
    <property type="entry name" value="adh_short_C2"/>
    <property type="match status" value="1"/>
</dbReference>
<evidence type="ECO:0000259" key="3">
    <source>
        <dbReference type="SMART" id="SM00822"/>
    </source>
</evidence>
<dbReference type="SUPFAM" id="SSF51735">
    <property type="entry name" value="NAD(P)-binding Rossmann-fold domains"/>
    <property type="match status" value="1"/>
</dbReference>
<dbReference type="GO" id="GO:0016616">
    <property type="term" value="F:oxidoreductase activity, acting on the CH-OH group of donors, NAD or NADP as acceptor"/>
    <property type="evidence" value="ECO:0007669"/>
    <property type="project" value="TreeGrafter"/>
</dbReference>
<reference evidence="4" key="1">
    <citation type="submission" date="2023-10" db="EMBL/GenBank/DDBJ databases">
        <title>Whole Genome based description of the genera Actinobaculum and Actinotignum reveals a complex phylogenetic relationship within the species included in the genus Actinotignum.</title>
        <authorList>
            <person name="Jensen C.S."/>
            <person name="Dargis R."/>
            <person name="Kemp M."/>
            <person name="Christensen J.J."/>
        </authorList>
    </citation>
    <scope>NUCLEOTIDE SEQUENCE</scope>
    <source>
        <strain evidence="4">SLA_B511</strain>
    </source>
</reference>
<dbReference type="NCBIfam" id="NF005559">
    <property type="entry name" value="PRK07231.1"/>
    <property type="match status" value="1"/>
</dbReference>
<dbReference type="PRINTS" id="PR00080">
    <property type="entry name" value="SDRFAMILY"/>
</dbReference>
<proteinExistence type="inferred from homology"/>
<evidence type="ECO:0000256" key="1">
    <source>
        <dbReference type="ARBA" id="ARBA00006484"/>
    </source>
</evidence>
<dbReference type="InterPro" id="IPR036291">
    <property type="entry name" value="NAD(P)-bd_dom_sf"/>
</dbReference>
<dbReference type="PROSITE" id="PS00061">
    <property type="entry name" value="ADH_SHORT"/>
    <property type="match status" value="1"/>
</dbReference>
<organism evidence="4 5">
    <name type="scientific">Actinotignum urinale</name>
    <dbReference type="NCBI Taxonomy" id="190146"/>
    <lineage>
        <taxon>Bacteria</taxon>
        <taxon>Bacillati</taxon>
        <taxon>Actinomycetota</taxon>
        <taxon>Actinomycetes</taxon>
        <taxon>Actinomycetales</taxon>
        <taxon>Actinomycetaceae</taxon>
        <taxon>Actinotignum</taxon>
    </lineage>
</organism>
<dbReference type="InterPro" id="IPR002347">
    <property type="entry name" value="SDR_fam"/>
</dbReference>
<dbReference type="SMART" id="SM00822">
    <property type="entry name" value="PKS_KR"/>
    <property type="match status" value="1"/>
</dbReference>
<dbReference type="PRINTS" id="PR00081">
    <property type="entry name" value="GDHRDH"/>
</dbReference>
<dbReference type="NCBIfam" id="NF009466">
    <property type="entry name" value="PRK12826.1-2"/>
    <property type="match status" value="1"/>
</dbReference>
<evidence type="ECO:0000313" key="4">
    <source>
        <dbReference type="EMBL" id="MDY5154670.1"/>
    </source>
</evidence>
<dbReference type="AlphaFoldDB" id="A0AAW9HL84"/>
<gene>
    <name evidence="4" type="ORF">R6G80_02870</name>
</gene>
<comment type="caution">
    <text evidence="4">The sequence shown here is derived from an EMBL/GenBank/DDBJ whole genome shotgun (WGS) entry which is preliminary data.</text>
</comment>
<dbReference type="Proteomes" id="UP001281731">
    <property type="component" value="Unassembled WGS sequence"/>
</dbReference>
<sequence>MLLKNKIALVTGGTRGIGRAIVEKFLENGATLIITGSRQETVEPCVAELKQKFPNSQVTGFWPKLNDLESVQKMMSEIIATYKRLDIIVNNAGVSADQAFASYTQEMFDEVMALNVTGTFNICRAAYDYIKDQDSAVIINLSSMVSRDAATAGVAYPTSKFAVDGLTLSLARELAPLGIRVNAVAPGITNTDMVKALPDQVIQPLIETIPLRRIGEPEDIANACLFLASDMASYVTGQVLRVDGLARC</sequence>
<feature type="domain" description="Ketoreductase" evidence="3">
    <location>
        <begin position="6"/>
        <end position="187"/>
    </location>
</feature>
<dbReference type="InterPro" id="IPR057326">
    <property type="entry name" value="KR_dom"/>
</dbReference>
<evidence type="ECO:0000313" key="5">
    <source>
        <dbReference type="Proteomes" id="UP001281731"/>
    </source>
</evidence>
<dbReference type="EC" id="1.1.1.-" evidence="4"/>
<dbReference type="EMBL" id="JAWNGC010000002">
    <property type="protein sequence ID" value="MDY5154670.1"/>
    <property type="molecule type" value="Genomic_DNA"/>
</dbReference>
<comment type="similarity">
    <text evidence="1">Belongs to the short-chain dehydrogenases/reductases (SDR) family.</text>
</comment>
<dbReference type="FunFam" id="3.40.50.720:FF:000084">
    <property type="entry name" value="Short-chain dehydrogenase reductase"/>
    <property type="match status" value="1"/>
</dbReference>
<name>A0AAW9HL84_9ACTO</name>
<dbReference type="Gene3D" id="3.40.50.720">
    <property type="entry name" value="NAD(P)-binding Rossmann-like Domain"/>
    <property type="match status" value="1"/>
</dbReference>
<dbReference type="PANTHER" id="PTHR42760:SF133">
    <property type="entry name" value="3-OXOACYL-[ACYL-CARRIER-PROTEIN] REDUCTASE"/>
    <property type="match status" value="1"/>
</dbReference>
<dbReference type="RefSeq" id="WP_022866268.1">
    <property type="nucleotide sequence ID" value="NZ_CP171105.1"/>
</dbReference>
<evidence type="ECO:0000256" key="2">
    <source>
        <dbReference type="ARBA" id="ARBA00023002"/>
    </source>
</evidence>
<accession>A0AAW9HL84</accession>